<dbReference type="PROSITE" id="PS50280">
    <property type="entry name" value="SET"/>
    <property type="match status" value="1"/>
</dbReference>
<evidence type="ECO:0000313" key="2">
    <source>
        <dbReference type="EMBL" id="CAE2274753.1"/>
    </source>
</evidence>
<proteinExistence type="predicted"/>
<accession>A0A7S4NAC4</accession>
<gene>
    <name evidence="2" type="ORF">CPOL0286_LOCUS17924</name>
</gene>
<dbReference type="InterPro" id="IPR001214">
    <property type="entry name" value="SET_dom"/>
</dbReference>
<reference evidence="2" key="1">
    <citation type="submission" date="2021-01" db="EMBL/GenBank/DDBJ databases">
        <authorList>
            <person name="Corre E."/>
            <person name="Pelletier E."/>
            <person name="Niang G."/>
            <person name="Scheremetjew M."/>
            <person name="Finn R."/>
            <person name="Kale V."/>
            <person name="Holt S."/>
            <person name="Cochrane G."/>
            <person name="Meng A."/>
            <person name="Brown T."/>
            <person name="Cohen L."/>
        </authorList>
    </citation>
    <scope>NUCLEOTIDE SEQUENCE</scope>
    <source>
        <strain evidence="2">UIO037</strain>
    </source>
</reference>
<dbReference type="SUPFAM" id="SSF82199">
    <property type="entry name" value="SET domain"/>
    <property type="match status" value="1"/>
</dbReference>
<dbReference type="AlphaFoldDB" id="A0A7S4NAC4"/>
<dbReference type="Pfam" id="PF00856">
    <property type="entry name" value="SET"/>
    <property type="match status" value="1"/>
</dbReference>
<protein>
    <recommendedName>
        <fullName evidence="1">SET domain-containing protein</fullName>
    </recommendedName>
</protein>
<sequence length="244" mass="27750">MHHYQVLWPSMRSAGGGADGLRHRFRYDTPNIFLGNLVRMQLSTEWHDDGLDGLPWFVDLPIQRPDLYDTVTLENTKVYASYTKIGNNWIGGLFTRRALTPGETIARYEGKLLTNAEADASTSEYLMTAVDLRDRRKRVVIDGHPKYNNLAGYANYASDRVANVEFEDRGKTKGTSSTSKRTDIVLQAKHHIPAGRELRVDYDMGAVARPFRQQMIAQGVAAADLDSPEYKRVTWRYPRTILIE</sequence>
<evidence type="ECO:0000259" key="1">
    <source>
        <dbReference type="PROSITE" id="PS50280"/>
    </source>
</evidence>
<dbReference type="Gene3D" id="2.170.270.10">
    <property type="entry name" value="SET domain"/>
    <property type="match status" value="1"/>
</dbReference>
<organism evidence="2">
    <name type="scientific">Prymnesium polylepis</name>
    <dbReference type="NCBI Taxonomy" id="72548"/>
    <lineage>
        <taxon>Eukaryota</taxon>
        <taxon>Haptista</taxon>
        <taxon>Haptophyta</taxon>
        <taxon>Prymnesiophyceae</taxon>
        <taxon>Prymnesiales</taxon>
        <taxon>Prymnesiaceae</taxon>
        <taxon>Prymnesium</taxon>
    </lineage>
</organism>
<name>A0A7S4NAC4_9EUKA</name>
<dbReference type="InterPro" id="IPR046341">
    <property type="entry name" value="SET_dom_sf"/>
</dbReference>
<feature type="domain" description="SET" evidence="1">
    <location>
        <begin position="76"/>
        <end position="203"/>
    </location>
</feature>
<dbReference type="EMBL" id="HBKO01039226">
    <property type="protein sequence ID" value="CAE2274753.1"/>
    <property type="molecule type" value="Transcribed_RNA"/>
</dbReference>